<dbReference type="InterPro" id="IPR003347">
    <property type="entry name" value="JmjC_dom"/>
</dbReference>
<dbReference type="InterPro" id="IPR019787">
    <property type="entry name" value="Znf_PHD-finger"/>
</dbReference>
<proteinExistence type="predicted"/>
<feature type="region of interest" description="Disordered" evidence="7">
    <location>
        <begin position="879"/>
        <end position="898"/>
    </location>
</feature>
<dbReference type="PANTHER" id="PTHR10694">
    <property type="entry name" value="LYSINE-SPECIFIC DEMETHYLASE"/>
    <property type="match status" value="1"/>
</dbReference>
<dbReference type="InterPro" id="IPR013083">
    <property type="entry name" value="Znf_RING/FYVE/PHD"/>
</dbReference>
<feature type="domain" description="PHD-type" evidence="8">
    <location>
        <begin position="279"/>
        <end position="329"/>
    </location>
</feature>
<dbReference type="PROSITE" id="PS01359">
    <property type="entry name" value="ZF_PHD_1"/>
    <property type="match status" value="1"/>
</dbReference>
<evidence type="ECO:0000313" key="12">
    <source>
        <dbReference type="Proteomes" id="UP001485043"/>
    </source>
</evidence>
<comment type="subcellular location">
    <subcellularLocation>
        <location evidence="1">Nucleus</location>
    </subcellularLocation>
</comment>
<feature type="region of interest" description="Disordered" evidence="7">
    <location>
        <begin position="1014"/>
        <end position="1049"/>
    </location>
</feature>
<dbReference type="InterPro" id="IPR019786">
    <property type="entry name" value="Zinc_finger_PHD-type_CS"/>
</dbReference>
<dbReference type="Proteomes" id="UP001485043">
    <property type="component" value="Unassembled WGS sequence"/>
</dbReference>
<dbReference type="EMBL" id="JALJOV010001507">
    <property type="protein sequence ID" value="KAK9846950.1"/>
    <property type="molecule type" value="Genomic_DNA"/>
</dbReference>
<reference evidence="11 12" key="1">
    <citation type="journal article" date="2024" name="Nat. Commun.">
        <title>Phylogenomics reveals the evolutionary origins of lichenization in chlorophyte algae.</title>
        <authorList>
            <person name="Puginier C."/>
            <person name="Libourel C."/>
            <person name="Otte J."/>
            <person name="Skaloud P."/>
            <person name="Haon M."/>
            <person name="Grisel S."/>
            <person name="Petersen M."/>
            <person name="Berrin J.G."/>
            <person name="Delaux P.M."/>
            <person name="Dal Grande F."/>
            <person name="Keller J."/>
        </authorList>
    </citation>
    <scope>NUCLEOTIDE SEQUENCE [LARGE SCALE GENOMIC DNA]</scope>
    <source>
        <strain evidence="11 12">SAG 2523</strain>
    </source>
</reference>
<dbReference type="PROSITE" id="PS50016">
    <property type="entry name" value="ZF_PHD_2"/>
    <property type="match status" value="1"/>
</dbReference>
<dbReference type="SMART" id="SM00545">
    <property type="entry name" value="JmjN"/>
    <property type="match status" value="1"/>
</dbReference>
<gene>
    <name evidence="11" type="ORF">WJX84_002284</name>
</gene>
<evidence type="ECO:0008006" key="13">
    <source>
        <dbReference type="Google" id="ProtNLM"/>
    </source>
</evidence>
<comment type="caution">
    <text evidence="11">The sequence shown here is derived from an EMBL/GenBank/DDBJ whole genome shotgun (WGS) entry which is preliminary data.</text>
</comment>
<dbReference type="PROSITE" id="PS51183">
    <property type="entry name" value="JMJN"/>
    <property type="match status" value="1"/>
</dbReference>
<evidence type="ECO:0000256" key="3">
    <source>
        <dbReference type="ARBA" id="ARBA00022771"/>
    </source>
</evidence>
<dbReference type="SUPFAM" id="SSF46774">
    <property type="entry name" value="ARID-like"/>
    <property type="match status" value="1"/>
</dbReference>
<dbReference type="SMART" id="SM00249">
    <property type="entry name" value="PHD"/>
    <property type="match status" value="1"/>
</dbReference>
<evidence type="ECO:0000259" key="10">
    <source>
        <dbReference type="PROSITE" id="PS51183"/>
    </source>
</evidence>
<feature type="compositionally biased region" description="Low complexity" evidence="7">
    <location>
        <begin position="391"/>
        <end position="403"/>
    </location>
</feature>
<evidence type="ECO:0000313" key="11">
    <source>
        <dbReference type="EMBL" id="KAK9846950.1"/>
    </source>
</evidence>
<dbReference type="SMART" id="SM01014">
    <property type="entry name" value="ARID"/>
    <property type="match status" value="1"/>
</dbReference>
<dbReference type="GO" id="GO:0032452">
    <property type="term" value="F:histone demethylase activity"/>
    <property type="evidence" value="ECO:0007669"/>
    <property type="project" value="TreeGrafter"/>
</dbReference>
<dbReference type="GO" id="GO:0000785">
    <property type="term" value="C:chromatin"/>
    <property type="evidence" value="ECO:0007669"/>
    <property type="project" value="TreeGrafter"/>
</dbReference>
<dbReference type="Pfam" id="PF08429">
    <property type="entry name" value="PLU-1"/>
    <property type="match status" value="2"/>
</dbReference>
<dbReference type="GO" id="GO:0005634">
    <property type="term" value="C:nucleus"/>
    <property type="evidence" value="ECO:0007669"/>
    <property type="project" value="UniProtKB-SubCell"/>
</dbReference>
<feature type="compositionally biased region" description="Low complexity" evidence="7">
    <location>
        <begin position="445"/>
        <end position="464"/>
    </location>
</feature>
<evidence type="ECO:0000256" key="2">
    <source>
        <dbReference type="ARBA" id="ARBA00022723"/>
    </source>
</evidence>
<dbReference type="Gene3D" id="2.60.120.650">
    <property type="entry name" value="Cupin"/>
    <property type="match status" value="1"/>
</dbReference>
<dbReference type="InterPro" id="IPR003349">
    <property type="entry name" value="JmjN"/>
</dbReference>
<organism evidence="11 12">
    <name type="scientific">Apatococcus fuscideae</name>
    <dbReference type="NCBI Taxonomy" id="2026836"/>
    <lineage>
        <taxon>Eukaryota</taxon>
        <taxon>Viridiplantae</taxon>
        <taxon>Chlorophyta</taxon>
        <taxon>core chlorophytes</taxon>
        <taxon>Trebouxiophyceae</taxon>
        <taxon>Chlorellales</taxon>
        <taxon>Chlorellaceae</taxon>
        <taxon>Apatococcus</taxon>
    </lineage>
</organism>
<accession>A0AAW1SMI3</accession>
<dbReference type="Gene3D" id="1.10.150.60">
    <property type="entry name" value="ARID DNA-binding domain"/>
    <property type="match status" value="1"/>
</dbReference>
<dbReference type="Gene3D" id="3.30.40.10">
    <property type="entry name" value="Zinc/RING finger domain, C3HC4 (zinc finger)"/>
    <property type="match status" value="1"/>
</dbReference>
<feature type="compositionally biased region" description="Polar residues" evidence="7">
    <location>
        <begin position="409"/>
        <end position="423"/>
    </location>
</feature>
<feature type="region of interest" description="Disordered" evidence="7">
    <location>
        <begin position="1332"/>
        <end position="1360"/>
    </location>
</feature>
<evidence type="ECO:0000256" key="5">
    <source>
        <dbReference type="ARBA" id="ARBA00023242"/>
    </source>
</evidence>
<feature type="domain" description="JmjN" evidence="10">
    <location>
        <begin position="20"/>
        <end position="61"/>
    </location>
</feature>
<sequence length="1916" mass="204549">MPASARELRLGQARSDFLKAPSFQPSLEQFKNPVAYLAGVREPAEGFGLCAIFLPSGWTPTVVQPQEGLGCFLPAAQALHLLQDLPSSRSHKAAVFRQQYAAFLDSQGKVLKKPPVAGGKDLDLSLLYRVVSKRGGFSIVSENKGWKQVASALQLTDKTGNVAFSLRSAYQRHLLQFEQEQSSRSATAPASEADGQLLATSRLVPKSTVRSSRGQSETFRGAKRKLDSDLLEPSAAAGILNELLNHDTLPAEYEEQAELAKSLGVQASDILGSYDHEDETACHHCLGGHHESEIACCDRCERGFHFFCVSPELTDHPTSDWVCPQCLAAEDDPGISPCQTGRCTHLRYQTDALRFHHGFTGGAVAASKVSEADLESAFWRILEDGEEPMQTLSSAAATLPSSAVPRLSQPATDLSQQGYTAPLQSPPKRPRQATFAGPLPKSTSRPAPGGRPPQRGAPRAAPAQSSTDGFTPGAGRDGNGGSRPQTGEHLEPHSSMIQDADVAMDLVPDGSMHGPRALALAAAGDAASAEVGIQLNSAESSDEDGDMRCIASPPPWTLDQLPSMQGSILRWVDPRDDLPGLACAQLEAAYEELMPEAMERRPDLMHCRATMLSPLSLLQAGVPICRVVQKPGEMIALQPGAFYASLSLGYGTSESTCWALADWIPRGRRAARQLAHRHTPTSLCHDHLLLSASHQTEDAQEAAWLQPEVASMQSHDTELRLRLWSKGVRVARRLERKLPAVKMEETPPRRKGQGLHSPTASKFSGRSSSHASLEHPCAWEPFQCSICRASSCLTGLECMSCPGARVVCPSCISYLCECPPSAHRIVFGPSLATLDSLRCRMACLSASATGSNLPKPSAPPPYLLPRLLPSSILSPAADSVPGAIAPPPSSSGDKGRVHQSTVLVGSGTIPHANDAEAAAAATSGSHNLGKPKAPDPNQLPHTYRPRDDPLVGPPVPSAGGPAQMHSRPNADPLIGPSAAPAGGPPPTHSSMDWSPTCSAHPHRDAVEALQHPDEPQWMGQTPQSPLESLPVDNGGMEAASASEGPAPKRQKFMTMTDLVDIDPGPTPSPGPNGVFLGPGAAREAAEAPKRHSFTRIDEAQQGVVPGTQDDGEDGISALMELALQASLQEPGSPGSSGAHGKEYQPADYSVGATSLRQVEEWAQEHCRAWQAWQQKAEVLLACGNCGTAVIEALLGQAGQFAFGTADIDLEAVQRLSSRLTAASTWALKAHSYTQSKPTMEEMQEASAWQPPPVFVPGWDQMTAAYAAAKGWRQHASKATSHMQPIAVGSLEELVSEAAQMPLLIPEADALREKLEAAQQLGGNVRRLLRLEQPADAGGPDPPPAARTGRRKLSATGHPPVDDVTLKSLVAQISQLGVDLPEMKLLEAAVERLEGFQLRARGAAAGKPSRQHLTDLQQEASELPAVVPEIAAIQALADKANAWLASAAACAQAPLKKRREVLHAGQRLAVELPEVEELRAAIRRCEWNEAAKRVLSGSQAPPAVGESQPIASPHPSQVGAALVTDGNLLGVKLDALGLAGTALADVRAWLKQAKLVTAGDAPGPGLVSRGTNALSEGKPSSKGPQDSLQALQQLLQQSQELAVHLPEVEAIAQRTAKAQAWSERAAAVLRQPMSSAQEERLQAMVLDGTRLRLRMPLLSRLEHSLRSWQWHQEARAALLAMAPTPSGSAQRPELASLQHLEKAGRALLASLDSHEPSGMHSGEGHAGYTQQSSPSSHHDDALVGEEMQGRLTKAVQAASAWRAELRAALLRRSGAPEPLEALLDCLIISLDHALRQLHIRLKEEQRRVEQGLPPTPPPLSAPRAEETLRQLRGVVPPPMRGPHSGSGQKHEAVHLPRLQRHKGDPAPLEAAAVRVHQTRCVERQVLASALDAARQLPCRTPEEDSLEHILACFDHWQ</sequence>
<keyword evidence="2" id="KW-0479">Metal-binding</keyword>
<evidence type="ECO:0000256" key="1">
    <source>
        <dbReference type="ARBA" id="ARBA00004123"/>
    </source>
</evidence>
<feature type="non-terminal residue" evidence="11">
    <location>
        <position position="1916"/>
    </location>
</feature>
<feature type="region of interest" description="Disordered" evidence="7">
    <location>
        <begin position="1559"/>
        <end position="1585"/>
    </location>
</feature>
<dbReference type="GO" id="GO:0003677">
    <property type="term" value="F:DNA binding"/>
    <property type="evidence" value="ECO:0007669"/>
    <property type="project" value="InterPro"/>
</dbReference>
<feature type="compositionally biased region" description="Polar residues" evidence="7">
    <location>
        <begin position="988"/>
        <end position="997"/>
    </location>
</feature>
<dbReference type="SUPFAM" id="SSF57903">
    <property type="entry name" value="FYVE/PHD zinc finger"/>
    <property type="match status" value="1"/>
</dbReference>
<keyword evidence="5" id="KW-0539">Nucleus</keyword>
<dbReference type="GO" id="GO:0010468">
    <property type="term" value="P:regulation of gene expression"/>
    <property type="evidence" value="ECO:0007669"/>
    <property type="project" value="TreeGrafter"/>
</dbReference>
<feature type="region of interest" description="Disordered" evidence="7">
    <location>
        <begin position="916"/>
        <end position="999"/>
    </location>
</feature>
<evidence type="ECO:0000259" key="9">
    <source>
        <dbReference type="PROSITE" id="PS51011"/>
    </source>
</evidence>
<dbReference type="InterPro" id="IPR001965">
    <property type="entry name" value="Znf_PHD"/>
</dbReference>
<evidence type="ECO:0000256" key="7">
    <source>
        <dbReference type="SAM" id="MobiDB-lite"/>
    </source>
</evidence>
<protein>
    <recommendedName>
        <fullName evidence="13">[Histone H3]-trimethyl-L-lysine(4) demethylase</fullName>
    </recommendedName>
</protein>
<dbReference type="Pfam" id="PF00628">
    <property type="entry name" value="PHD"/>
    <property type="match status" value="1"/>
</dbReference>
<dbReference type="PROSITE" id="PS51011">
    <property type="entry name" value="ARID"/>
    <property type="match status" value="1"/>
</dbReference>
<feature type="compositionally biased region" description="Basic and acidic residues" evidence="7">
    <location>
        <begin position="739"/>
        <end position="748"/>
    </location>
</feature>
<dbReference type="InterPro" id="IPR001606">
    <property type="entry name" value="ARID_dom"/>
</dbReference>
<dbReference type="Pfam" id="PF02373">
    <property type="entry name" value="JmjC"/>
    <property type="match status" value="1"/>
</dbReference>
<dbReference type="SMART" id="SM00501">
    <property type="entry name" value="BRIGHT"/>
    <property type="match status" value="1"/>
</dbReference>
<keyword evidence="3 6" id="KW-0863">Zinc-finger</keyword>
<dbReference type="SMART" id="SM00558">
    <property type="entry name" value="JmjC"/>
    <property type="match status" value="1"/>
</dbReference>
<feature type="region of interest" description="Disordered" evidence="7">
    <location>
        <begin position="739"/>
        <end position="767"/>
    </location>
</feature>
<dbReference type="InterPro" id="IPR036431">
    <property type="entry name" value="ARID_dom_sf"/>
</dbReference>
<feature type="region of interest" description="Disordered" evidence="7">
    <location>
        <begin position="1497"/>
        <end position="1516"/>
    </location>
</feature>
<feature type="domain" description="ARID" evidence="9">
    <location>
        <begin position="90"/>
        <end position="182"/>
    </location>
</feature>
<evidence type="ECO:0000256" key="6">
    <source>
        <dbReference type="PROSITE-ProRule" id="PRU00146"/>
    </source>
</evidence>
<feature type="region of interest" description="Disordered" evidence="7">
    <location>
        <begin position="391"/>
        <end position="492"/>
    </location>
</feature>
<feature type="compositionally biased region" description="Polar residues" evidence="7">
    <location>
        <begin position="756"/>
        <end position="767"/>
    </location>
</feature>
<name>A0AAW1SMI3_9CHLO</name>
<dbReference type="InterPro" id="IPR011011">
    <property type="entry name" value="Znf_FYVE_PHD"/>
</dbReference>
<evidence type="ECO:0000259" key="8">
    <source>
        <dbReference type="PROSITE" id="PS50016"/>
    </source>
</evidence>
<dbReference type="GO" id="GO:0008270">
    <property type="term" value="F:zinc ion binding"/>
    <property type="evidence" value="ECO:0007669"/>
    <property type="project" value="UniProtKB-KW"/>
</dbReference>
<dbReference type="CDD" id="cd16100">
    <property type="entry name" value="ARID"/>
    <property type="match status" value="1"/>
</dbReference>
<keyword evidence="4" id="KW-0862">Zinc</keyword>
<dbReference type="InterPro" id="IPR013637">
    <property type="entry name" value="Lys_sp_deMease-like_dom"/>
</dbReference>
<feature type="region of interest" description="Disordered" evidence="7">
    <location>
        <begin position="1712"/>
        <end position="1739"/>
    </location>
</feature>
<evidence type="ECO:0000256" key="4">
    <source>
        <dbReference type="ARBA" id="ARBA00022833"/>
    </source>
</evidence>
<dbReference type="Pfam" id="PF01388">
    <property type="entry name" value="ARID"/>
    <property type="match status" value="1"/>
</dbReference>
<keyword evidence="12" id="KW-1185">Reference proteome</keyword>